<accession>A0AC34GFI5</accession>
<dbReference type="WBParaSite" id="ES5_v2.g28426.t1">
    <property type="protein sequence ID" value="ES5_v2.g28426.t1"/>
    <property type="gene ID" value="ES5_v2.g28426"/>
</dbReference>
<protein>
    <submittedName>
        <fullName evidence="2">Uncharacterized protein</fullName>
    </submittedName>
</protein>
<evidence type="ECO:0000313" key="2">
    <source>
        <dbReference type="WBParaSite" id="ES5_v2.g28426.t1"/>
    </source>
</evidence>
<evidence type="ECO:0000313" key="1">
    <source>
        <dbReference type="Proteomes" id="UP000887579"/>
    </source>
</evidence>
<organism evidence="1 2">
    <name type="scientific">Panagrolaimus sp. ES5</name>
    <dbReference type="NCBI Taxonomy" id="591445"/>
    <lineage>
        <taxon>Eukaryota</taxon>
        <taxon>Metazoa</taxon>
        <taxon>Ecdysozoa</taxon>
        <taxon>Nematoda</taxon>
        <taxon>Chromadorea</taxon>
        <taxon>Rhabditida</taxon>
        <taxon>Tylenchina</taxon>
        <taxon>Panagrolaimomorpha</taxon>
        <taxon>Panagrolaimoidea</taxon>
        <taxon>Panagrolaimidae</taxon>
        <taxon>Panagrolaimus</taxon>
    </lineage>
</organism>
<dbReference type="Proteomes" id="UP000887579">
    <property type="component" value="Unplaced"/>
</dbReference>
<name>A0AC34GFI5_9BILA</name>
<reference evidence="2" key="1">
    <citation type="submission" date="2022-11" db="UniProtKB">
        <authorList>
            <consortium name="WormBaseParasite"/>
        </authorList>
    </citation>
    <scope>IDENTIFICATION</scope>
</reference>
<proteinExistence type="predicted"/>
<sequence length="216" mass="24888">MKTLLLAVAFWLCLDISYGVVFDPYSRRYNLRNASFDALFSPSTTATVGIQSLINTATAVDNERCKSIHQFAVRPTLDNLVTFHYELTELCPKMYEAIRYRNISSWGPVEEFMQIWYMRFVGALWKMIATKTSNDRCMLYDALIDAAENDLDTTLSQFLQNNYIPALCQVNDETMNKWRVFISSNLQFKNRKTKFLKTGGFSISIIQEIAKAYLGD</sequence>